<evidence type="ECO:0000313" key="1">
    <source>
        <dbReference type="EMBL" id="GAI50378.1"/>
    </source>
</evidence>
<protein>
    <recommendedName>
        <fullName evidence="2">PurM-like N-terminal domain-containing protein</fullName>
    </recommendedName>
</protein>
<proteinExistence type="predicted"/>
<accession>X1P3D8</accession>
<dbReference type="AlphaFoldDB" id="X1P3D8"/>
<sequence>AIVMNIDDLLCVGVNDKIILSNTIGRNKKLITGEILSILINEIENFSRKLTKMGLSIITCGGETEDIGDIIKTLVVGVTVFTTMRKKDVIDASNIQPNDFIVGLASYGKCNYKKEYNSGIGSNGLTLVRHGTLSHEYYEKYPECYDENLDERNIFFGKHKITDRVENLPISIGKALLSPTRTYTPVLIEIFKNYRKKNSWNYS</sequence>
<dbReference type="GO" id="GO:0005829">
    <property type="term" value="C:cytosol"/>
    <property type="evidence" value="ECO:0007669"/>
    <property type="project" value="TreeGrafter"/>
</dbReference>
<dbReference type="GO" id="GO:0006189">
    <property type="term" value="P:'de novo' IMP biosynthetic process"/>
    <property type="evidence" value="ECO:0007669"/>
    <property type="project" value="InterPro"/>
</dbReference>
<dbReference type="InterPro" id="IPR036921">
    <property type="entry name" value="PurM-like_N_sf"/>
</dbReference>
<gene>
    <name evidence="1" type="ORF">S06H3_57859</name>
</gene>
<reference evidence="1" key="1">
    <citation type="journal article" date="2014" name="Front. Microbiol.">
        <title>High frequency of phylogenetically diverse reductive dehalogenase-homologous genes in deep subseafloor sedimentary metagenomes.</title>
        <authorList>
            <person name="Kawai M."/>
            <person name="Futagami T."/>
            <person name="Toyoda A."/>
            <person name="Takaki Y."/>
            <person name="Nishi S."/>
            <person name="Hori S."/>
            <person name="Arai W."/>
            <person name="Tsubouchi T."/>
            <person name="Morono Y."/>
            <person name="Uchiyama I."/>
            <person name="Ito T."/>
            <person name="Fujiyama A."/>
            <person name="Inagaki F."/>
            <person name="Takami H."/>
        </authorList>
    </citation>
    <scope>NUCLEOTIDE SEQUENCE</scope>
    <source>
        <strain evidence="1">Expedition CK06-06</strain>
    </source>
</reference>
<dbReference type="PANTHER" id="PTHR10520">
    <property type="entry name" value="TRIFUNCTIONAL PURINE BIOSYNTHETIC PROTEIN ADENOSINE-3-RELATED"/>
    <property type="match status" value="1"/>
</dbReference>
<dbReference type="EMBL" id="BARV01037397">
    <property type="protein sequence ID" value="GAI50378.1"/>
    <property type="molecule type" value="Genomic_DNA"/>
</dbReference>
<evidence type="ECO:0008006" key="2">
    <source>
        <dbReference type="Google" id="ProtNLM"/>
    </source>
</evidence>
<dbReference type="GO" id="GO:0046084">
    <property type="term" value="P:adenine biosynthetic process"/>
    <property type="evidence" value="ECO:0007669"/>
    <property type="project" value="TreeGrafter"/>
</dbReference>
<dbReference type="GO" id="GO:0004641">
    <property type="term" value="F:phosphoribosylformylglycinamidine cyclo-ligase activity"/>
    <property type="evidence" value="ECO:0007669"/>
    <property type="project" value="InterPro"/>
</dbReference>
<dbReference type="Gene3D" id="3.30.1330.10">
    <property type="entry name" value="PurM-like, N-terminal domain"/>
    <property type="match status" value="1"/>
</dbReference>
<organism evidence="1">
    <name type="scientific">marine sediment metagenome</name>
    <dbReference type="NCBI Taxonomy" id="412755"/>
    <lineage>
        <taxon>unclassified sequences</taxon>
        <taxon>metagenomes</taxon>
        <taxon>ecological metagenomes</taxon>
    </lineage>
</organism>
<dbReference type="InterPro" id="IPR004733">
    <property type="entry name" value="PurM_cligase"/>
</dbReference>
<name>X1P3D8_9ZZZZ</name>
<dbReference type="Gene3D" id="3.90.650.10">
    <property type="entry name" value="PurM-like C-terminal domain"/>
    <property type="match status" value="1"/>
</dbReference>
<dbReference type="PANTHER" id="PTHR10520:SF12">
    <property type="entry name" value="TRIFUNCTIONAL PURINE BIOSYNTHETIC PROTEIN ADENOSINE-3"/>
    <property type="match status" value="1"/>
</dbReference>
<dbReference type="GO" id="GO:0004637">
    <property type="term" value="F:phosphoribosylamine-glycine ligase activity"/>
    <property type="evidence" value="ECO:0007669"/>
    <property type="project" value="TreeGrafter"/>
</dbReference>
<feature type="non-terminal residue" evidence="1">
    <location>
        <position position="1"/>
    </location>
</feature>
<comment type="caution">
    <text evidence="1">The sequence shown here is derived from an EMBL/GenBank/DDBJ whole genome shotgun (WGS) entry which is preliminary data.</text>
</comment>
<dbReference type="SUPFAM" id="SSF56042">
    <property type="entry name" value="PurM C-terminal domain-like"/>
    <property type="match status" value="1"/>
</dbReference>
<dbReference type="InterPro" id="IPR036676">
    <property type="entry name" value="PurM-like_C_sf"/>
</dbReference>